<protein>
    <recommendedName>
        <fullName evidence="1">Uracil-DNA glycosylase-like domain-containing protein</fullName>
    </recommendedName>
</protein>
<proteinExistence type="predicted"/>
<accession>A0A1G2D620</accession>
<dbReference type="InterPro" id="IPR036895">
    <property type="entry name" value="Uracil-DNA_glycosylase-like_sf"/>
</dbReference>
<dbReference type="InterPro" id="IPR005122">
    <property type="entry name" value="Uracil-DNA_glycosylase-like"/>
</dbReference>
<dbReference type="Proteomes" id="UP000177996">
    <property type="component" value="Unassembled WGS sequence"/>
</dbReference>
<gene>
    <name evidence="2" type="ORF">A3D65_02585</name>
</gene>
<name>A0A1G2D620_9BACT</name>
<sequence length="205" mass="23141">MKKFVEKLAQTKTPKDAKNPWDLSSAGNAVRRKNLEGYLTKMAKAKPTVLLVGEAPGYRGCGRTGAPFCSEKLILTHPFFADRTVFDVENANDPIAETSASIVWKTFDTLDFYPLMWATYPFHQHEPNNELSNRAPRPEEVKLGREFLEDIMRLFAIKRIIAVGRVAEKCLVEMVHEAYAVRHPSHGGATLFAKGLAEFAKKYKR</sequence>
<comment type="caution">
    <text evidence="2">The sequence shown here is derived from an EMBL/GenBank/DDBJ whole genome shotgun (WGS) entry which is preliminary data.</text>
</comment>
<dbReference type="STRING" id="1798661.A3D65_02585"/>
<reference evidence="2 3" key="1">
    <citation type="journal article" date="2016" name="Nat. Commun.">
        <title>Thousands of microbial genomes shed light on interconnected biogeochemical processes in an aquifer system.</title>
        <authorList>
            <person name="Anantharaman K."/>
            <person name="Brown C.T."/>
            <person name="Hug L.A."/>
            <person name="Sharon I."/>
            <person name="Castelle C.J."/>
            <person name="Probst A.J."/>
            <person name="Thomas B.C."/>
            <person name="Singh A."/>
            <person name="Wilkins M.J."/>
            <person name="Karaoz U."/>
            <person name="Brodie E.L."/>
            <person name="Williams K.H."/>
            <person name="Hubbard S.S."/>
            <person name="Banfield J.F."/>
        </authorList>
    </citation>
    <scope>NUCLEOTIDE SEQUENCE [LARGE SCALE GENOMIC DNA]</scope>
</reference>
<dbReference type="SUPFAM" id="SSF52141">
    <property type="entry name" value="Uracil-DNA glycosylase-like"/>
    <property type="match status" value="1"/>
</dbReference>
<dbReference type="Pfam" id="PF03167">
    <property type="entry name" value="UDG"/>
    <property type="match status" value="1"/>
</dbReference>
<dbReference type="Gene3D" id="3.40.470.10">
    <property type="entry name" value="Uracil-DNA glycosylase-like domain"/>
    <property type="match status" value="1"/>
</dbReference>
<feature type="domain" description="Uracil-DNA glycosylase-like" evidence="1">
    <location>
        <begin position="44"/>
        <end position="194"/>
    </location>
</feature>
<dbReference type="EMBL" id="MHLL01000039">
    <property type="protein sequence ID" value="OGZ08218.1"/>
    <property type="molecule type" value="Genomic_DNA"/>
</dbReference>
<evidence type="ECO:0000313" key="3">
    <source>
        <dbReference type="Proteomes" id="UP000177996"/>
    </source>
</evidence>
<dbReference type="CDD" id="cd10035">
    <property type="entry name" value="UDG_like"/>
    <property type="match status" value="1"/>
</dbReference>
<dbReference type="AlphaFoldDB" id="A0A1G2D620"/>
<evidence type="ECO:0000259" key="1">
    <source>
        <dbReference type="Pfam" id="PF03167"/>
    </source>
</evidence>
<evidence type="ECO:0000313" key="2">
    <source>
        <dbReference type="EMBL" id="OGZ08218.1"/>
    </source>
</evidence>
<organism evidence="2 3">
    <name type="scientific">Candidatus Lloydbacteria bacterium RIFCSPHIGHO2_02_FULL_50_13</name>
    <dbReference type="NCBI Taxonomy" id="1798661"/>
    <lineage>
        <taxon>Bacteria</taxon>
        <taxon>Candidatus Lloydiibacteriota</taxon>
    </lineage>
</organism>